<evidence type="ECO:0000313" key="9">
    <source>
        <dbReference type="Proteomes" id="UP000198243"/>
    </source>
</evidence>
<name>A0A1C4Y612_9ACTN</name>
<gene>
    <name evidence="8" type="ORF">GA0070607_6299</name>
</gene>
<feature type="transmembrane region" description="Helical" evidence="6">
    <location>
        <begin position="205"/>
        <end position="224"/>
    </location>
</feature>
<feature type="domain" description="Ion transport" evidence="7">
    <location>
        <begin position="50"/>
        <end position="266"/>
    </location>
</feature>
<evidence type="ECO:0000256" key="5">
    <source>
        <dbReference type="SAM" id="Coils"/>
    </source>
</evidence>
<feature type="transmembrane region" description="Helical" evidence="6">
    <location>
        <begin position="115"/>
        <end position="133"/>
    </location>
</feature>
<reference evidence="9" key="1">
    <citation type="submission" date="2016-06" db="EMBL/GenBank/DDBJ databases">
        <authorList>
            <person name="Varghese N."/>
            <person name="Submissions Spin"/>
        </authorList>
    </citation>
    <scope>NUCLEOTIDE SEQUENCE [LARGE SCALE GENOMIC DNA]</scope>
    <source>
        <strain evidence="9">DSM 44875</strain>
    </source>
</reference>
<evidence type="ECO:0000256" key="1">
    <source>
        <dbReference type="ARBA" id="ARBA00004141"/>
    </source>
</evidence>
<comment type="subcellular location">
    <subcellularLocation>
        <location evidence="1">Membrane</location>
        <topology evidence="1">Multi-pass membrane protein</topology>
    </subcellularLocation>
</comment>
<feature type="transmembrane region" description="Helical" evidence="6">
    <location>
        <begin position="81"/>
        <end position="103"/>
    </location>
</feature>
<dbReference type="InterPro" id="IPR043203">
    <property type="entry name" value="VGCC_Ca_Na"/>
</dbReference>
<organism evidence="8 9">
    <name type="scientific">Micromonospora coriariae</name>
    <dbReference type="NCBI Taxonomy" id="285665"/>
    <lineage>
        <taxon>Bacteria</taxon>
        <taxon>Bacillati</taxon>
        <taxon>Actinomycetota</taxon>
        <taxon>Actinomycetes</taxon>
        <taxon>Micromonosporales</taxon>
        <taxon>Micromonosporaceae</taxon>
        <taxon>Micromonospora</taxon>
    </lineage>
</organism>
<dbReference type="InterPro" id="IPR005821">
    <property type="entry name" value="Ion_trans_dom"/>
</dbReference>
<accession>A0A1C4Y612</accession>
<keyword evidence="8" id="KW-0406">Ion transport</keyword>
<evidence type="ECO:0000313" key="8">
    <source>
        <dbReference type="EMBL" id="SCF16153.1"/>
    </source>
</evidence>
<keyword evidence="4 6" id="KW-0472">Membrane</keyword>
<dbReference type="InterPro" id="IPR027359">
    <property type="entry name" value="Volt_channel_dom_sf"/>
</dbReference>
<dbReference type="Pfam" id="PF00520">
    <property type="entry name" value="Ion_trans"/>
    <property type="match status" value="1"/>
</dbReference>
<keyword evidence="8" id="KW-0407">Ion channel</keyword>
<evidence type="ECO:0000256" key="2">
    <source>
        <dbReference type="ARBA" id="ARBA00022692"/>
    </source>
</evidence>
<dbReference type="Gene3D" id="1.10.287.70">
    <property type="match status" value="1"/>
</dbReference>
<feature type="transmembrane region" description="Helical" evidence="6">
    <location>
        <begin position="236"/>
        <end position="258"/>
    </location>
</feature>
<sequence>MGPTGCLRTHHRVGRLVSGARVPVPRGESAAPAHVRSRLVDACARIARSRPFEVGIVAVILANGIVLGLETYRGLTVAGTALHWLELFFRAVFVVEIGIRLAAYGRRPQDFFRHGWNVFDFAVIAAIFIPGLHGDPALLRVVRVARMVRLVRFSPGLRTIVSALWRSLPGVGGFLALAVVTLYVYGMAGWLIFGSRFPDQYGDIGRSLLTLFVLLSLETLPDLIQQGMTISPWTLLYYVSYVVITVNLLLNILIAVIVNSMEEARRLEMTERLAPGYDEDGDGVPDEVDRIAISQRLDDLRAVIAELERELRIDRDDGHSRPHREDTHAGR</sequence>
<dbReference type="GO" id="GO:0005248">
    <property type="term" value="F:voltage-gated sodium channel activity"/>
    <property type="evidence" value="ECO:0007669"/>
    <property type="project" value="TreeGrafter"/>
</dbReference>
<dbReference type="PANTHER" id="PTHR10037:SF62">
    <property type="entry name" value="SODIUM CHANNEL PROTEIN 60E"/>
    <property type="match status" value="1"/>
</dbReference>
<dbReference type="PANTHER" id="PTHR10037">
    <property type="entry name" value="VOLTAGE-GATED CATION CHANNEL CALCIUM AND SODIUM"/>
    <property type="match status" value="1"/>
</dbReference>
<feature type="transmembrane region" description="Helical" evidence="6">
    <location>
        <begin position="171"/>
        <end position="193"/>
    </location>
</feature>
<dbReference type="GO" id="GO:0001518">
    <property type="term" value="C:voltage-gated sodium channel complex"/>
    <property type="evidence" value="ECO:0007669"/>
    <property type="project" value="TreeGrafter"/>
</dbReference>
<feature type="transmembrane region" description="Helical" evidence="6">
    <location>
        <begin position="52"/>
        <end position="69"/>
    </location>
</feature>
<evidence type="ECO:0000259" key="7">
    <source>
        <dbReference type="Pfam" id="PF00520"/>
    </source>
</evidence>
<keyword evidence="8" id="KW-0813">Transport</keyword>
<feature type="coiled-coil region" evidence="5">
    <location>
        <begin position="290"/>
        <end position="317"/>
    </location>
</feature>
<dbReference type="Gene3D" id="1.20.120.350">
    <property type="entry name" value="Voltage-gated potassium channels. Chain C"/>
    <property type="match status" value="1"/>
</dbReference>
<keyword evidence="5" id="KW-0175">Coiled coil</keyword>
<keyword evidence="2 6" id="KW-0812">Transmembrane</keyword>
<keyword evidence="3 6" id="KW-1133">Transmembrane helix</keyword>
<proteinExistence type="predicted"/>
<evidence type="ECO:0000256" key="4">
    <source>
        <dbReference type="ARBA" id="ARBA00023136"/>
    </source>
</evidence>
<dbReference type="SUPFAM" id="SSF81324">
    <property type="entry name" value="Voltage-gated potassium channels"/>
    <property type="match status" value="1"/>
</dbReference>
<dbReference type="EMBL" id="LT607412">
    <property type="protein sequence ID" value="SCF16153.1"/>
    <property type="molecule type" value="Genomic_DNA"/>
</dbReference>
<protein>
    <submittedName>
        <fullName evidence="8">Voltage-gated sodium channel</fullName>
    </submittedName>
</protein>
<evidence type="ECO:0000256" key="6">
    <source>
        <dbReference type="SAM" id="Phobius"/>
    </source>
</evidence>
<dbReference type="Proteomes" id="UP000198243">
    <property type="component" value="Chromosome I"/>
</dbReference>
<dbReference type="AlphaFoldDB" id="A0A1C4Y612"/>
<evidence type="ECO:0000256" key="3">
    <source>
        <dbReference type="ARBA" id="ARBA00022989"/>
    </source>
</evidence>
<keyword evidence="9" id="KW-1185">Reference proteome</keyword>